<evidence type="ECO:0000256" key="1">
    <source>
        <dbReference type="SAM" id="MobiDB-lite"/>
    </source>
</evidence>
<name>W9WQ91_9EURO</name>
<dbReference type="HOGENOM" id="CLU_897151_0_0_1"/>
<protein>
    <submittedName>
        <fullName evidence="2">Uncharacterized protein</fullName>
    </submittedName>
</protein>
<gene>
    <name evidence="2" type="ORF">A1O5_07161</name>
</gene>
<feature type="region of interest" description="Disordered" evidence="1">
    <location>
        <begin position="252"/>
        <end position="274"/>
    </location>
</feature>
<organism evidence="2 3">
    <name type="scientific">Cladophialophora psammophila CBS 110553</name>
    <dbReference type="NCBI Taxonomy" id="1182543"/>
    <lineage>
        <taxon>Eukaryota</taxon>
        <taxon>Fungi</taxon>
        <taxon>Dikarya</taxon>
        <taxon>Ascomycota</taxon>
        <taxon>Pezizomycotina</taxon>
        <taxon>Eurotiomycetes</taxon>
        <taxon>Chaetothyriomycetidae</taxon>
        <taxon>Chaetothyriales</taxon>
        <taxon>Herpotrichiellaceae</taxon>
        <taxon>Cladophialophora</taxon>
    </lineage>
</organism>
<dbReference type="Proteomes" id="UP000019471">
    <property type="component" value="Unassembled WGS sequence"/>
</dbReference>
<evidence type="ECO:0000313" key="2">
    <source>
        <dbReference type="EMBL" id="EXJ70088.1"/>
    </source>
</evidence>
<dbReference type="GeneID" id="19191867"/>
<dbReference type="AlphaFoldDB" id="W9WQ91"/>
<evidence type="ECO:0000313" key="3">
    <source>
        <dbReference type="Proteomes" id="UP000019471"/>
    </source>
</evidence>
<reference evidence="2 3" key="1">
    <citation type="submission" date="2013-03" db="EMBL/GenBank/DDBJ databases">
        <title>The Genome Sequence of Cladophialophora psammophila CBS 110553.</title>
        <authorList>
            <consortium name="The Broad Institute Genomics Platform"/>
            <person name="Cuomo C."/>
            <person name="de Hoog S."/>
            <person name="Gorbushina A."/>
            <person name="Walker B."/>
            <person name="Young S.K."/>
            <person name="Zeng Q."/>
            <person name="Gargeya S."/>
            <person name="Fitzgerald M."/>
            <person name="Haas B."/>
            <person name="Abouelleil A."/>
            <person name="Allen A.W."/>
            <person name="Alvarado L."/>
            <person name="Arachchi H.M."/>
            <person name="Berlin A.M."/>
            <person name="Chapman S.B."/>
            <person name="Gainer-Dewar J."/>
            <person name="Goldberg J."/>
            <person name="Griggs A."/>
            <person name="Gujja S."/>
            <person name="Hansen M."/>
            <person name="Howarth C."/>
            <person name="Imamovic A."/>
            <person name="Ireland A."/>
            <person name="Larimer J."/>
            <person name="McCowan C."/>
            <person name="Murphy C."/>
            <person name="Pearson M."/>
            <person name="Poon T.W."/>
            <person name="Priest M."/>
            <person name="Roberts A."/>
            <person name="Saif S."/>
            <person name="Shea T."/>
            <person name="Sisk P."/>
            <person name="Sykes S."/>
            <person name="Wortman J."/>
            <person name="Nusbaum C."/>
            <person name="Birren B."/>
        </authorList>
    </citation>
    <scope>NUCLEOTIDE SEQUENCE [LARGE SCALE GENOMIC DNA]</scope>
    <source>
        <strain evidence="2 3">CBS 110553</strain>
    </source>
</reference>
<dbReference type="RefSeq" id="XP_007745940.1">
    <property type="nucleotide sequence ID" value="XM_007747750.1"/>
</dbReference>
<dbReference type="OrthoDB" id="4144136at2759"/>
<dbReference type="EMBL" id="AMGX01000010">
    <property type="protein sequence ID" value="EXJ70088.1"/>
    <property type="molecule type" value="Genomic_DNA"/>
</dbReference>
<accession>W9WQ91</accession>
<comment type="caution">
    <text evidence="2">The sequence shown here is derived from an EMBL/GenBank/DDBJ whole genome shotgun (WGS) entry which is preliminary data.</text>
</comment>
<keyword evidence="3" id="KW-1185">Reference proteome</keyword>
<sequence length="313" mass="34807">MAVVSSHSCLLHLEADFLQAQSETVRALSNDIYFAAKILNLKSYDIEGRIVSLRKAAWEARSKYGRGGHLLVDDQNKEDGYRVKGVLKNATTLMELARQVKVELKALIDIICEGQEVDETNALGQASTEQRNINIESEEIRALKADLPSLEEELTTEIHCTRRAFVDSSGFIPVNSRAVSSKISIEDALESNNICQSQRVQQARFADEEAMMTSQDSISGLKSNDLPAHGRKVSRFSRVGLSGRHAAFVKYRAHNAEDRSRSPASSRGTGKRGTDDLLGWIPKKVCVARLPVDEGLRDLMIHEIQKKQPDQAY</sequence>
<proteinExistence type="predicted"/>